<evidence type="ECO:0000256" key="8">
    <source>
        <dbReference type="ARBA" id="ARBA00022771"/>
    </source>
</evidence>
<keyword evidence="6" id="KW-0227">DNA damage</keyword>
<evidence type="ECO:0000256" key="1">
    <source>
        <dbReference type="ARBA" id="ARBA00004496"/>
    </source>
</evidence>
<evidence type="ECO:0000259" key="18">
    <source>
        <dbReference type="PROSITE" id="PS50893"/>
    </source>
</evidence>
<evidence type="ECO:0000256" key="6">
    <source>
        <dbReference type="ARBA" id="ARBA00022763"/>
    </source>
</evidence>
<dbReference type="GO" id="GO:0005524">
    <property type="term" value="F:ATP binding"/>
    <property type="evidence" value="ECO:0007669"/>
    <property type="project" value="UniProtKB-KW"/>
</dbReference>
<sequence>MHLKPEKVAAKKKEQAARQEASPEALAQRQIILKGVRVNNLKNVDVSFPAGKLTVVTGLSGSGKSSLVFDTLYAEGQRRYVESLSAYARQFLGRMGKPEVDFVEGISPAIAIEQKTINFNPRSTVGTVTEIYEYLKLLYARIGKIYSPVSGREVRRHSVSNVADFVIKLPESTKVYILAPIHIREGLKIPEYLRLLEQRGFSRLYQVCKEDASCSEMLQISQAGDLKSLAGYYLLVDRLVVRPEEEQGALYSRIFDSVQTSFNEGDGICYIECSASGAKSRFLEFSNRLEMDGMSFVKPSPNFFSFNNPYGACKTCEGIGTVIGVSEDLVIPDPSLSVYEDAVACWRGEKMSEWKKEFIRYAEKEKFPVHRPYKELSQKEKDILWHGGKYAKGIDDCFKFIEKNSYKIQYRVMASRYRGKTLCPDCHGSRLRKDADYVKINGKSISDLVRMQVDELSAFFENIQLTAYERAIASRMLTEIRNRLQYLKDVGLSYLSLNRASASLSGGESQRIYLANSLGSALVGSLYILDEPSIGLHSRDTEHLIKVVKQLRDLGNTVIVVEHDESMMMAADYIVDVGPYAGRYGGEIVFAGTPKELMEKGTSLTAQYLRGEMSIPVPSSRRAWTRYIRICGVTRNNLQDVTVRIPLNVITVVTGVSGSGKTSLIRQTLYPALQKALGTYQGGETLKYRKLEGDISQIQAVELVDQNPIGRSSRSNPVTYVKAYDDIRELYASQPLAKKRLYTPGFFSFNVEGGRCESCQGEGTKKVEMQFMADLYIECEECHGKRFKEEVLDVKYNGKDISEVLEMSVDEALEFFPADAEEAVLKRLRNKLQVLQDVGLGYLHLGQSSSSLSGGEAQRVKLAYFLSRGNAEDRGHTLFIFDEPTTGLHFHDIHKLQLAFDALIERGHSVLVIEHQLDVIKMADWIIDVGPEGGEAGGRIVYEGVPEGLVKVKESYTGRYLKEKLVSKK</sequence>
<keyword evidence="11" id="KW-0267">Excision nuclease</keyword>
<feature type="region of interest" description="Disordered" evidence="17">
    <location>
        <begin position="1"/>
        <end position="22"/>
    </location>
</feature>
<feature type="compositionally biased region" description="Basic and acidic residues" evidence="17">
    <location>
        <begin position="1"/>
        <end position="17"/>
    </location>
</feature>
<dbReference type="InterPro" id="IPR027417">
    <property type="entry name" value="P-loop_NTPase"/>
</dbReference>
<dbReference type="GO" id="GO:0005737">
    <property type="term" value="C:cytoplasm"/>
    <property type="evidence" value="ECO:0007669"/>
    <property type="project" value="UniProtKB-SubCell"/>
</dbReference>
<dbReference type="Proteomes" id="UP000823612">
    <property type="component" value="Unassembled WGS sequence"/>
</dbReference>
<comment type="similarity">
    <text evidence="14">Belongs to the ABC transporter superfamily. UvrA family.</text>
</comment>
<dbReference type="Pfam" id="PF17760">
    <property type="entry name" value="UvrA_inter"/>
    <property type="match status" value="1"/>
</dbReference>
<dbReference type="GO" id="GO:0016887">
    <property type="term" value="F:ATP hydrolysis activity"/>
    <property type="evidence" value="ECO:0007669"/>
    <property type="project" value="InterPro"/>
</dbReference>
<name>A0A9D9H0S1_9BACT</name>
<keyword evidence="2" id="KW-0963">Cytoplasm</keyword>
<dbReference type="InterPro" id="IPR004602">
    <property type="entry name" value="UvrA"/>
</dbReference>
<dbReference type="PROSITE" id="PS50893">
    <property type="entry name" value="ABC_TRANSPORTER_2"/>
    <property type="match status" value="2"/>
</dbReference>
<evidence type="ECO:0000256" key="16">
    <source>
        <dbReference type="ARBA" id="ARBA00042156"/>
    </source>
</evidence>
<dbReference type="GO" id="GO:0006289">
    <property type="term" value="P:nucleotide-excision repair"/>
    <property type="evidence" value="ECO:0007669"/>
    <property type="project" value="InterPro"/>
</dbReference>
<keyword evidence="10" id="KW-0067">ATP-binding</keyword>
<reference evidence="19" key="2">
    <citation type="journal article" date="2021" name="PeerJ">
        <title>Extensive microbial diversity within the chicken gut microbiome revealed by metagenomics and culture.</title>
        <authorList>
            <person name="Gilroy R."/>
            <person name="Ravi A."/>
            <person name="Getino M."/>
            <person name="Pursley I."/>
            <person name="Horton D.L."/>
            <person name="Alikhan N.F."/>
            <person name="Baker D."/>
            <person name="Gharbi K."/>
            <person name="Hall N."/>
            <person name="Watson M."/>
            <person name="Adriaenssens E.M."/>
            <person name="Foster-Nyarko E."/>
            <person name="Jarju S."/>
            <person name="Secka A."/>
            <person name="Antonio M."/>
            <person name="Oren A."/>
            <person name="Chaudhuri R.R."/>
            <person name="La Ragione R."/>
            <person name="Hildebrand F."/>
            <person name="Pallen M.J."/>
        </authorList>
    </citation>
    <scope>NUCLEOTIDE SEQUENCE</scope>
    <source>
        <strain evidence="19">2889</strain>
    </source>
</reference>
<dbReference type="EMBL" id="JADIMZ010000023">
    <property type="protein sequence ID" value="MBO8431974.1"/>
    <property type="molecule type" value="Genomic_DNA"/>
</dbReference>
<keyword evidence="7" id="KW-0228">DNA excision</keyword>
<accession>A0A9D9H0S1</accession>
<evidence type="ECO:0000256" key="12">
    <source>
        <dbReference type="ARBA" id="ARBA00023125"/>
    </source>
</evidence>
<evidence type="ECO:0000256" key="4">
    <source>
        <dbReference type="ARBA" id="ARBA00022737"/>
    </source>
</evidence>
<keyword evidence="3" id="KW-0479">Metal-binding</keyword>
<evidence type="ECO:0000256" key="14">
    <source>
        <dbReference type="ARBA" id="ARBA00038000"/>
    </source>
</evidence>
<dbReference type="Pfam" id="PF17755">
    <property type="entry name" value="UvrA_DNA-bind"/>
    <property type="match status" value="1"/>
</dbReference>
<evidence type="ECO:0000313" key="19">
    <source>
        <dbReference type="EMBL" id="MBO8431974.1"/>
    </source>
</evidence>
<evidence type="ECO:0000313" key="20">
    <source>
        <dbReference type="Proteomes" id="UP000823612"/>
    </source>
</evidence>
<evidence type="ECO:0000256" key="10">
    <source>
        <dbReference type="ARBA" id="ARBA00022840"/>
    </source>
</evidence>
<keyword evidence="4" id="KW-0677">Repeat</keyword>
<evidence type="ECO:0000256" key="7">
    <source>
        <dbReference type="ARBA" id="ARBA00022769"/>
    </source>
</evidence>
<keyword evidence="5" id="KW-0547">Nucleotide-binding</keyword>
<organism evidence="19 20">
    <name type="scientific">Candidatus Pullibacteroides excrementavium</name>
    <dbReference type="NCBI Taxonomy" id="2840905"/>
    <lineage>
        <taxon>Bacteria</taxon>
        <taxon>Pseudomonadati</taxon>
        <taxon>Bacteroidota</taxon>
        <taxon>Bacteroidia</taxon>
        <taxon>Bacteroidales</taxon>
        <taxon>Candidatus Pullibacteroides</taxon>
    </lineage>
</organism>
<dbReference type="InterPro" id="IPR041552">
    <property type="entry name" value="UvrA_DNA-bd"/>
</dbReference>
<dbReference type="GO" id="GO:0003677">
    <property type="term" value="F:DNA binding"/>
    <property type="evidence" value="ECO:0007669"/>
    <property type="project" value="UniProtKB-KW"/>
</dbReference>
<keyword evidence="8" id="KW-0863">Zinc-finger</keyword>
<dbReference type="InterPro" id="IPR003439">
    <property type="entry name" value="ABC_transporter-like_ATP-bd"/>
</dbReference>
<reference evidence="19" key="1">
    <citation type="submission" date="2020-10" db="EMBL/GenBank/DDBJ databases">
        <authorList>
            <person name="Gilroy R."/>
        </authorList>
    </citation>
    <scope>NUCLEOTIDE SEQUENCE</scope>
    <source>
        <strain evidence="19">2889</strain>
    </source>
</reference>
<dbReference type="SUPFAM" id="SSF52540">
    <property type="entry name" value="P-loop containing nucleoside triphosphate hydrolases"/>
    <property type="match status" value="2"/>
</dbReference>
<dbReference type="GO" id="GO:0004518">
    <property type="term" value="F:nuclease activity"/>
    <property type="evidence" value="ECO:0007669"/>
    <property type="project" value="UniProtKB-KW"/>
</dbReference>
<dbReference type="Gene3D" id="1.10.8.280">
    <property type="entry name" value="ABC transporter ATPase domain-like"/>
    <property type="match status" value="2"/>
</dbReference>
<feature type="domain" description="ABC transporter" evidence="18">
    <location>
        <begin position="378"/>
        <end position="610"/>
    </location>
</feature>
<dbReference type="GO" id="GO:0009380">
    <property type="term" value="C:excinuclease repair complex"/>
    <property type="evidence" value="ECO:0007669"/>
    <property type="project" value="InterPro"/>
</dbReference>
<keyword evidence="13" id="KW-0234">DNA repair</keyword>
<feature type="domain" description="ABC transporter" evidence="18">
    <location>
        <begin position="615"/>
        <end position="962"/>
    </location>
</feature>
<evidence type="ECO:0000256" key="11">
    <source>
        <dbReference type="ARBA" id="ARBA00022881"/>
    </source>
</evidence>
<protein>
    <recommendedName>
        <fullName evidence="15">UvrABC system protein A</fullName>
    </recommendedName>
    <alternativeName>
        <fullName evidence="16">Excinuclease ABC subunit A</fullName>
    </alternativeName>
</protein>
<dbReference type="PANTHER" id="PTHR43152">
    <property type="entry name" value="UVRABC SYSTEM PROTEIN A"/>
    <property type="match status" value="1"/>
</dbReference>
<dbReference type="InterPro" id="IPR041102">
    <property type="entry name" value="UvrA_inter"/>
</dbReference>
<evidence type="ECO:0000256" key="5">
    <source>
        <dbReference type="ARBA" id="ARBA00022741"/>
    </source>
</evidence>
<evidence type="ECO:0000256" key="2">
    <source>
        <dbReference type="ARBA" id="ARBA00022490"/>
    </source>
</evidence>
<evidence type="ECO:0000256" key="17">
    <source>
        <dbReference type="SAM" id="MobiDB-lite"/>
    </source>
</evidence>
<evidence type="ECO:0000256" key="13">
    <source>
        <dbReference type="ARBA" id="ARBA00023204"/>
    </source>
</evidence>
<dbReference type="Gene3D" id="3.30.1490.20">
    <property type="entry name" value="ATP-grasp fold, A domain"/>
    <property type="match status" value="1"/>
</dbReference>
<dbReference type="NCBIfam" id="TIGR00630">
    <property type="entry name" value="uvra"/>
    <property type="match status" value="1"/>
</dbReference>
<comment type="caution">
    <text evidence="19">The sequence shown here is derived from an EMBL/GenBank/DDBJ whole genome shotgun (WGS) entry which is preliminary data.</text>
</comment>
<proteinExistence type="inferred from homology"/>
<dbReference type="AlphaFoldDB" id="A0A9D9H0S1"/>
<evidence type="ECO:0000256" key="15">
    <source>
        <dbReference type="ARBA" id="ARBA00039316"/>
    </source>
</evidence>
<dbReference type="Gene3D" id="3.40.50.300">
    <property type="entry name" value="P-loop containing nucleotide triphosphate hydrolases"/>
    <property type="match status" value="3"/>
</dbReference>
<dbReference type="InterPro" id="IPR013815">
    <property type="entry name" value="ATP_grasp_subdomain_1"/>
</dbReference>
<evidence type="ECO:0000256" key="3">
    <source>
        <dbReference type="ARBA" id="ARBA00022723"/>
    </source>
</evidence>
<keyword evidence="9" id="KW-0862">Zinc</keyword>
<comment type="subcellular location">
    <subcellularLocation>
        <location evidence="1">Cytoplasm</location>
    </subcellularLocation>
</comment>
<dbReference type="PANTHER" id="PTHR43152:SF3">
    <property type="entry name" value="UVRABC SYSTEM PROTEIN A"/>
    <property type="match status" value="1"/>
</dbReference>
<keyword evidence="12" id="KW-0238">DNA-binding</keyword>
<dbReference type="GO" id="GO:0008270">
    <property type="term" value="F:zinc ion binding"/>
    <property type="evidence" value="ECO:0007669"/>
    <property type="project" value="UniProtKB-KW"/>
</dbReference>
<dbReference type="Gene3D" id="1.20.1580.10">
    <property type="entry name" value="ABC transporter ATPase like domain"/>
    <property type="match status" value="3"/>
</dbReference>
<evidence type="ECO:0000256" key="9">
    <source>
        <dbReference type="ARBA" id="ARBA00022833"/>
    </source>
</evidence>
<gene>
    <name evidence="19" type="primary">uvrA</name>
    <name evidence="19" type="ORF">IAB08_01605</name>
</gene>